<dbReference type="Proteomes" id="UP000289340">
    <property type="component" value="Chromosome 10"/>
</dbReference>
<evidence type="ECO:0000256" key="9">
    <source>
        <dbReference type="SAM" id="MobiDB-lite"/>
    </source>
</evidence>
<evidence type="ECO:0000313" key="11">
    <source>
        <dbReference type="EMBL" id="RZB85591.1"/>
    </source>
</evidence>
<sequence>MAMSAVLNTGSHSRNGFRFSEEENGDFNQQQWQHNDDQAFSAAGSVANEDFEGQKAFYSNAEKRKEKRSLKSNDQAEDDYLLINPYRMVIIIRLIILVFFFHLRITTPVHEALALWITSVVCEIWLALSLVSCYVSDDSASMLFFDTLSETAEFARIWVPFCNKYNIEPRAPEFYLSWKLDYLKDKMHPTFVKDRRAMKREHEEFKVKINELAAKAKKNKKRSG</sequence>
<evidence type="ECO:0000256" key="3">
    <source>
        <dbReference type="ARBA" id="ARBA00022679"/>
    </source>
</evidence>
<feature type="region of interest" description="Disordered" evidence="9">
    <location>
        <begin position="1"/>
        <end position="31"/>
    </location>
</feature>
<dbReference type="PANTHER" id="PTHR13301">
    <property type="entry name" value="X-BOX TRANSCRIPTION FACTOR-RELATED"/>
    <property type="match status" value="1"/>
</dbReference>
<dbReference type="AlphaFoldDB" id="A0A445IHN6"/>
<keyword evidence="4 10" id="KW-0812">Transmembrane</keyword>
<dbReference type="GO" id="GO:0016760">
    <property type="term" value="F:cellulose synthase (UDP-forming) activity"/>
    <property type="evidence" value="ECO:0007669"/>
    <property type="project" value="InterPro"/>
</dbReference>
<dbReference type="InterPro" id="IPR005150">
    <property type="entry name" value="Cellulose_synth"/>
</dbReference>
<reference evidence="11 12" key="1">
    <citation type="submission" date="2018-09" db="EMBL/GenBank/DDBJ databases">
        <title>A high-quality reference genome of wild soybean provides a powerful tool to mine soybean genomes.</title>
        <authorList>
            <person name="Xie M."/>
            <person name="Chung C.Y.L."/>
            <person name="Li M.-W."/>
            <person name="Wong F.-L."/>
            <person name="Chan T.-F."/>
            <person name="Lam H.-M."/>
        </authorList>
    </citation>
    <scope>NUCLEOTIDE SEQUENCE [LARGE SCALE GENOMIC DNA]</scope>
    <source>
        <strain evidence="12">cv. W05</strain>
        <tissue evidence="11">Hypocotyl of etiolated seedlings</tissue>
    </source>
</reference>
<keyword evidence="5 10" id="KW-1133">Transmembrane helix</keyword>
<feature type="compositionally biased region" description="Polar residues" evidence="9">
    <location>
        <begin position="1"/>
        <end position="14"/>
    </location>
</feature>
<feature type="binding site" evidence="8">
    <location>
        <position position="138"/>
    </location>
    <ligand>
        <name>UDP-alpha-D-glucose</name>
        <dbReference type="ChEBI" id="CHEBI:58885"/>
    </ligand>
</feature>
<name>A0A445IHN6_GLYSO</name>
<dbReference type="GO" id="GO:0071555">
    <property type="term" value="P:cell wall organization"/>
    <property type="evidence" value="ECO:0007669"/>
    <property type="project" value="UniProtKB-KW"/>
</dbReference>
<proteinExistence type="predicted"/>
<feature type="transmembrane region" description="Helical" evidence="10">
    <location>
        <begin position="90"/>
        <end position="107"/>
    </location>
</feature>
<protein>
    <submittedName>
        <fullName evidence="11">Cellulose synthase A catalytic subunit 7 isoform C</fullName>
    </submittedName>
</protein>
<dbReference type="EMBL" id="QZWG01000010">
    <property type="protein sequence ID" value="RZB85591.1"/>
    <property type="molecule type" value="Genomic_DNA"/>
</dbReference>
<evidence type="ECO:0000256" key="2">
    <source>
        <dbReference type="ARBA" id="ARBA00022676"/>
    </source>
</evidence>
<feature type="transmembrane region" description="Helical" evidence="10">
    <location>
        <begin position="113"/>
        <end position="135"/>
    </location>
</feature>
<keyword evidence="7" id="KW-0961">Cell wall biogenesis/degradation</keyword>
<dbReference type="Pfam" id="PF03552">
    <property type="entry name" value="Cellulose_synt"/>
    <property type="match status" value="1"/>
</dbReference>
<evidence type="ECO:0000256" key="8">
    <source>
        <dbReference type="PIRSR" id="PIRSR605150-2"/>
    </source>
</evidence>
<evidence type="ECO:0000256" key="7">
    <source>
        <dbReference type="ARBA" id="ARBA00023316"/>
    </source>
</evidence>
<gene>
    <name evidence="11" type="ORF">D0Y65_025944</name>
</gene>
<comment type="caution">
    <text evidence="11">The sequence shown here is derived from an EMBL/GenBank/DDBJ whole genome shotgun (WGS) entry which is preliminary data.</text>
</comment>
<evidence type="ECO:0000313" key="12">
    <source>
        <dbReference type="Proteomes" id="UP000289340"/>
    </source>
</evidence>
<organism evidence="11 12">
    <name type="scientific">Glycine soja</name>
    <name type="common">Wild soybean</name>
    <dbReference type="NCBI Taxonomy" id="3848"/>
    <lineage>
        <taxon>Eukaryota</taxon>
        <taxon>Viridiplantae</taxon>
        <taxon>Streptophyta</taxon>
        <taxon>Embryophyta</taxon>
        <taxon>Tracheophyta</taxon>
        <taxon>Spermatophyta</taxon>
        <taxon>Magnoliopsida</taxon>
        <taxon>eudicotyledons</taxon>
        <taxon>Gunneridae</taxon>
        <taxon>Pentapetalae</taxon>
        <taxon>rosids</taxon>
        <taxon>fabids</taxon>
        <taxon>Fabales</taxon>
        <taxon>Fabaceae</taxon>
        <taxon>Papilionoideae</taxon>
        <taxon>50 kb inversion clade</taxon>
        <taxon>NPAAA clade</taxon>
        <taxon>indigoferoid/millettioid clade</taxon>
        <taxon>Phaseoleae</taxon>
        <taxon>Glycine</taxon>
        <taxon>Glycine subgen. Soja</taxon>
    </lineage>
</organism>
<keyword evidence="12" id="KW-1185">Reference proteome</keyword>
<comment type="subcellular location">
    <subcellularLocation>
        <location evidence="1">Endomembrane system</location>
    </subcellularLocation>
</comment>
<keyword evidence="3" id="KW-0808">Transferase</keyword>
<evidence type="ECO:0000256" key="10">
    <source>
        <dbReference type="SAM" id="Phobius"/>
    </source>
</evidence>
<dbReference type="GO" id="GO:0012505">
    <property type="term" value="C:endomembrane system"/>
    <property type="evidence" value="ECO:0007669"/>
    <property type="project" value="UniProtKB-SubCell"/>
</dbReference>
<accession>A0A445IHN6</accession>
<keyword evidence="2" id="KW-0328">Glycosyltransferase</keyword>
<evidence type="ECO:0000256" key="5">
    <source>
        <dbReference type="ARBA" id="ARBA00022989"/>
    </source>
</evidence>
<dbReference type="GO" id="GO:0016020">
    <property type="term" value="C:membrane"/>
    <property type="evidence" value="ECO:0007669"/>
    <property type="project" value="InterPro"/>
</dbReference>
<evidence type="ECO:0000256" key="1">
    <source>
        <dbReference type="ARBA" id="ARBA00004308"/>
    </source>
</evidence>
<dbReference type="GO" id="GO:0030244">
    <property type="term" value="P:cellulose biosynthetic process"/>
    <property type="evidence" value="ECO:0007669"/>
    <property type="project" value="InterPro"/>
</dbReference>
<keyword evidence="6 10" id="KW-0472">Membrane</keyword>
<evidence type="ECO:0000256" key="6">
    <source>
        <dbReference type="ARBA" id="ARBA00023136"/>
    </source>
</evidence>
<evidence type="ECO:0000256" key="4">
    <source>
        <dbReference type="ARBA" id="ARBA00022692"/>
    </source>
</evidence>